<dbReference type="RefSeq" id="WP_256709738.1">
    <property type="nucleotide sequence ID" value="NZ_CP101914.1"/>
</dbReference>
<dbReference type="Proteomes" id="UP001059773">
    <property type="component" value="Chromosome"/>
</dbReference>
<evidence type="ECO:0000313" key="3">
    <source>
        <dbReference type="Proteomes" id="UP001059773"/>
    </source>
</evidence>
<name>A0ABY5JWX6_9BACI</name>
<keyword evidence="1" id="KW-0812">Transmembrane</keyword>
<proteinExistence type="predicted"/>
<dbReference type="EMBL" id="CP101914">
    <property type="protein sequence ID" value="UUI04836.1"/>
    <property type="molecule type" value="Genomic_DNA"/>
</dbReference>
<sequence length="94" mass="10741">MSKRQTTALVNLLITGVVAFVISLFFAQGTIAENYTDKTFVAPEFFTILVIWGIGAIFAVIQFFKDLKPIFYYIAFNNMGFYSCWCQNCFFISC</sequence>
<feature type="transmembrane region" description="Helical" evidence="1">
    <location>
        <begin position="46"/>
        <end position="64"/>
    </location>
</feature>
<evidence type="ECO:0000313" key="2">
    <source>
        <dbReference type="EMBL" id="UUI04836.1"/>
    </source>
</evidence>
<protein>
    <submittedName>
        <fullName evidence="2">Uncharacterized protein</fullName>
    </submittedName>
</protein>
<gene>
    <name evidence="2" type="ORF">NP439_09445</name>
</gene>
<evidence type="ECO:0000256" key="1">
    <source>
        <dbReference type="SAM" id="Phobius"/>
    </source>
</evidence>
<keyword evidence="3" id="KW-1185">Reference proteome</keyword>
<feature type="transmembrane region" description="Helical" evidence="1">
    <location>
        <begin position="7"/>
        <end position="26"/>
    </location>
</feature>
<keyword evidence="1" id="KW-0472">Membrane</keyword>
<accession>A0ABY5JWX6</accession>
<organism evidence="2 3">
    <name type="scientific">Oceanobacillus jeddahense</name>
    <dbReference type="NCBI Taxonomy" id="1462527"/>
    <lineage>
        <taxon>Bacteria</taxon>
        <taxon>Bacillati</taxon>
        <taxon>Bacillota</taxon>
        <taxon>Bacilli</taxon>
        <taxon>Bacillales</taxon>
        <taxon>Bacillaceae</taxon>
        <taxon>Oceanobacillus</taxon>
    </lineage>
</organism>
<keyword evidence="1" id="KW-1133">Transmembrane helix</keyword>
<reference evidence="2" key="1">
    <citation type="submission" date="2022-07" db="EMBL/GenBank/DDBJ databases">
        <title>FELIX.</title>
        <authorList>
            <person name="Wan K.H."/>
            <person name="Park S."/>
            <person name="Lawrence Q."/>
            <person name="Eichenberger J.P."/>
            <person name="Booth B.W."/>
            <person name="Piaggio A.J."/>
            <person name="Chandler J.C."/>
            <person name="Franklin A.B."/>
            <person name="Celniker S.E."/>
        </authorList>
    </citation>
    <scope>NUCLEOTIDE SEQUENCE</scope>
    <source>
        <strain evidence="2">QA-1986 374</strain>
    </source>
</reference>